<feature type="transmembrane region" description="Helical" evidence="7">
    <location>
        <begin position="132"/>
        <end position="153"/>
    </location>
</feature>
<feature type="transmembrane region" description="Helical" evidence="7">
    <location>
        <begin position="318"/>
        <end position="340"/>
    </location>
</feature>
<evidence type="ECO:0000256" key="1">
    <source>
        <dbReference type="ARBA" id="ARBA00004651"/>
    </source>
</evidence>
<keyword evidence="4 7" id="KW-1133">Transmembrane helix</keyword>
<dbReference type="EMBL" id="JAPMIV010000004">
    <property type="protein sequence ID" value="MDV6373694.1"/>
    <property type="molecule type" value="Genomic_DNA"/>
</dbReference>
<evidence type="ECO:0000313" key="9">
    <source>
        <dbReference type="EMBL" id="MDV6373694.1"/>
    </source>
</evidence>
<accession>A0ABU4DNL8</accession>
<evidence type="ECO:0000256" key="7">
    <source>
        <dbReference type="SAM" id="Phobius"/>
    </source>
</evidence>
<dbReference type="Pfam" id="PF07690">
    <property type="entry name" value="MFS_1"/>
    <property type="match status" value="1"/>
</dbReference>
<dbReference type="InterPro" id="IPR050189">
    <property type="entry name" value="MFS_Efflux_Transporters"/>
</dbReference>
<feature type="transmembrane region" description="Helical" evidence="7">
    <location>
        <begin position="165"/>
        <end position="185"/>
    </location>
</feature>
<feature type="transmembrane region" description="Helical" evidence="7">
    <location>
        <begin position="352"/>
        <end position="376"/>
    </location>
</feature>
<dbReference type="SUPFAM" id="SSF103473">
    <property type="entry name" value="MFS general substrate transporter"/>
    <property type="match status" value="1"/>
</dbReference>
<feature type="transmembrane region" description="Helical" evidence="7">
    <location>
        <begin position="294"/>
        <end position="312"/>
    </location>
</feature>
<dbReference type="Proteomes" id="UP001276150">
    <property type="component" value="Unassembled WGS sequence"/>
</dbReference>
<dbReference type="InterPro" id="IPR036259">
    <property type="entry name" value="MFS_trans_sf"/>
</dbReference>
<dbReference type="PANTHER" id="PTHR43124">
    <property type="entry name" value="PURINE EFFLUX PUMP PBUE"/>
    <property type="match status" value="1"/>
</dbReference>
<sequence length="414" mass="42037">MTRTTSAISKTKAGPAAAAPSNSDTAAPPDILTRLTLLLLAALTIMSGATIAPALPAMLVHFADHPNAGLLVKLALTIVGLAIAVSAPLGGILADRFGRRPVLIGSLLLYAVGGASGLLISSLDALLAGRVVLGLAVAGTMTAGGALVNDYFAGAARGKFLSQQASFTSFGGAVLLPLGGLLAGVGWRAPFGLYLISLLLLPLVLRLPRGIPGPVLVDEPEEKPRWKTIAAIYFLALAYMVVFYLMPAQGPFLLKFLGASPASTGLLLGVFTLTAALTALGYSRFAGRFDHRRVAGLGLLLLAAGWGVVSVAQSIGGVVPGLIVAGMGGGLALPNLNAWLAELTPRSWRGRIVAGMSSAIFLGQFLSPLLLAAPAAHPAQGFVWGALAIGGIGAALLAVSFVGGRLSPDARLRA</sequence>
<dbReference type="InterPro" id="IPR011701">
    <property type="entry name" value="MFS"/>
</dbReference>
<feature type="transmembrane region" description="Helical" evidence="7">
    <location>
        <begin position="266"/>
        <end position="282"/>
    </location>
</feature>
<feature type="transmembrane region" description="Helical" evidence="7">
    <location>
        <begin position="191"/>
        <end position="207"/>
    </location>
</feature>
<evidence type="ECO:0000256" key="4">
    <source>
        <dbReference type="ARBA" id="ARBA00022989"/>
    </source>
</evidence>
<dbReference type="PROSITE" id="PS50850">
    <property type="entry name" value="MFS"/>
    <property type="match status" value="1"/>
</dbReference>
<evidence type="ECO:0000256" key="5">
    <source>
        <dbReference type="ARBA" id="ARBA00023136"/>
    </source>
</evidence>
<comment type="subcellular location">
    <subcellularLocation>
        <location evidence="1">Cell membrane</location>
        <topology evidence="1">Multi-pass membrane protein</topology>
    </subcellularLocation>
</comment>
<dbReference type="InterPro" id="IPR005829">
    <property type="entry name" value="Sugar_transporter_CS"/>
</dbReference>
<dbReference type="PROSITE" id="PS00216">
    <property type="entry name" value="SUGAR_TRANSPORT_1"/>
    <property type="match status" value="1"/>
</dbReference>
<name>A0ABU4DNL8_9DEIO</name>
<keyword evidence="10" id="KW-1185">Reference proteome</keyword>
<feature type="transmembrane region" description="Helical" evidence="7">
    <location>
        <begin position="37"/>
        <end position="62"/>
    </location>
</feature>
<dbReference type="CDD" id="cd17473">
    <property type="entry name" value="MFS_arabinose_efflux_permease_like"/>
    <property type="match status" value="1"/>
</dbReference>
<feature type="transmembrane region" description="Helical" evidence="7">
    <location>
        <begin position="228"/>
        <end position="246"/>
    </location>
</feature>
<feature type="transmembrane region" description="Helical" evidence="7">
    <location>
        <begin position="74"/>
        <end position="94"/>
    </location>
</feature>
<dbReference type="InterPro" id="IPR020846">
    <property type="entry name" value="MFS_dom"/>
</dbReference>
<comment type="caution">
    <text evidence="9">The sequence shown here is derived from an EMBL/GenBank/DDBJ whole genome shotgun (WGS) entry which is preliminary data.</text>
</comment>
<dbReference type="RefSeq" id="WP_317639009.1">
    <property type="nucleotide sequence ID" value="NZ_JAPMIV010000004.1"/>
</dbReference>
<feature type="transmembrane region" description="Helical" evidence="7">
    <location>
        <begin position="382"/>
        <end position="403"/>
    </location>
</feature>
<feature type="transmembrane region" description="Helical" evidence="7">
    <location>
        <begin position="101"/>
        <end position="120"/>
    </location>
</feature>
<keyword evidence="3 7" id="KW-0812">Transmembrane</keyword>
<evidence type="ECO:0000256" key="2">
    <source>
        <dbReference type="ARBA" id="ARBA00022475"/>
    </source>
</evidence>
<organism evidence="9 10">
    <name type="scientific">Deinococcus arenicola</name>
    <dbReference type="NCBI Taxonomy" id="2994950"/>
    <lineage>
        <taxon>Bacteria</taxon>
        <taxon>Thermotogati</taxon>
        <taxon>Deinococcota</taxon>
        <taxon>Deinococci</taxon>
        <taxon>Deinococcales</taxon>
        <taxon>Deinococcaceae</taxon>
        <taxon>Deinococcus</taxon>
    </lineage>
</organism>
<evidence type="ECO:0000259" key="8">
    <source>
        <dbReference type="PROSITE" id="PS50850"/>
    </source>
</evidence>
<feature type="region of interest" description="Disordered" evidence="6">
    <location>
        <begin position="1"/>
        <end position="25"/>
    </location>
</feature>
<feature type="compositionally biased region" description="Low complexity" evidence="6">
    <location>
        <begin position="15"/>
        <end position="25"/>
    </location>
</feature>
<gene>
    <name evidence="9" type="ORF">ORD21_03665</name>
</gene>
<evidence type="ECO:0000256" key="3">
    <source>
        <dbReference type="ARBA" id="ARBA00022692"/>
    </source>
</evidence>
<dbReference type="PANTHER" id="PTHR43124:SF3">
    <property type="entry name" value="CHLORAMPHENICOL EFFLUX PUMP RV0191"/>
    <property type="match status" value="1"/>
</dbReference>
<feature type="domain" description="Major facilitator superfamily (MFS) profile" evidence="8">
    <location>
        <begin position="33"/>
        <end position="411"/>
    </location>
</feature>
<evidence type="ECO:0000256" key="6">
    <source>
        <dbReference type="SAM" id="MobiDB-lite"/>
    </source>
</evidence>
<keyword evidence="2" id="KW-1003">Cell membrane</keyword>
<keyword evidence="5 7" id="KW-0472">Membrane</keyword>
<proteinExistence type="predicted"/>
<reference evidence="9 10" key="1">
    <citation type="submission" date="2022-11" db="EMBL/GenBank/DDBJ databases">
        <title>Deinococcus ZS9-10, Low Temperature and Draught-tolerating, UV-resistant Bacteria from Continental Antarctica.</title>
        <authorList>
            <person name="Cheng L."/>
        </authorList>
    </citation>
    <scope>NUCLEOTIDE SEQUENCE [LARGE SCALE GENOMIC DNA]</scope>
    <source>
        <strain evidence="9 10">ZS9-10</strain>
    </source>
</reference>
<protein>
    <submittedName>
        <fullName evidence="9">MFS transporter</fullName>
    </submittedName>
</protein>
<evidence type="ECO:0000313" key="10">
    <source>
        <dbReference type="Proteomes" id="UP001276150"/>
    </source>
</evidence>
<dbReference type="Gene3D" id="1.20.1250.20">
    <property type="entry name" value="MFS general substrate transporter like domains"/>
    <property type="match status" value="2"/>
</dbReference>